<name>A0A2A2KUT5_9BILA</name>
<feature type="domain" description="Neurotransmitter-gated ion-channel transmembrane" evidence="2">
    <location>
        <begin position="67"/>
        <end position="177"/>
    </location>
</feature>
<comment type="caution">
    <text evidence="3">The sequence shown here is derived from an EMBL/GenBank/DDBJ whole genome shotgun (WGS) entry which is preliminary data.</text>
</comment>
<dbReference type="AlphaFoldDB" id="A0A2A2KUT5"/>
<gene>
    <name evidence="3" type="ORF">WR25_03006</name>
</gene>
<dbReference type="Pfam" id="PF02932">
    <property type="entry name" value="Neur_chan_memb"/>
    <property type="match status" value="1"/>
</dbReference>
<keyword evidence="1" id="KW-0472">Membrane</keyword>
<sequence>MQYAWRVVDGEEGIKLDHESVAELPQFSVIGYEILKPQNITRDRPYSALEARFYFRRHFSYYLMNFYVPCTLIVLLCERIGIGITNMLTLILISIDSKTDSPKVDLATALDVFIWICYLFNFLGMLEFTIVHYYTKFNTGDPEIQAKRIVFQATNRILGSGTGKIENHDQTNTEVCSTQARTS</sequence>
<feature type="transmembrane region" description="Helical" evidence="1">
    <location>
        <begin position="66"/>
        <end position="93"/>
    </location>
</feature>
<keyword evidence="1" id="KW-1133">Transmembrane helix</keyword>
<accession>A0A2A2KUT5</accession>
<dbReference type="OrthoDB" id="203862at2759"/>
<dbReference type="SUPFAM" id="SSF90112">
    <property type="entry name" value="Neurotransmitter-gated ion-channel transmembrane pore"/>
    <property type="match status" value="1"/>
</dbReference>
<evidence type="ECO:0000313" key="3">
    <source>
        <dbReference type="EMBL" id="PAV77543.1"/>
    </source>
</evidence>
<organism evidence="3 4">
    <name type="scientific">Diploscapter pachys</name>
    <dbReference type="NCBI Taxonomy" id="2018661"/>
    <lineage>
        <taxon>Eukaryota</taxon>
        <taxon>Metazoa</taxon>
        <taxon>Ecdysozoa</taxon>
        <taxon>Nematoda</taxon>
        <taxon>Chromadorea</taxon>
        <taxon>Rhabditida</taxon>
        <taxon>Rhabditina</taxon>
        <taxon>Rhabditomorpha</taxon>
        <taxon>Rhabditoidea</taxon>
        <taxon>Rhabditidae</taxon>
        <taxon>Diploscapter</taxon>
    </lineage>
</organism>
<protein>
    <recommendedName>
        <fullName evidence="2">Neurotransmitter-gated ion-channel transmembrane domain-containing protein</fullName>
    </recommendedName>
</protein>
<keyword evidence="1" id="KW-0812">Transmembrane</keyword>
<dbReference type="InterPro" id="IPR006028">
    <property type="entry name" value="GABAA/Glycine_rcpt"/>
</dbReference>
<dbReference type="GO" id="GO:0004888">
    <property type="term" value="F:transmembrane signaling receptor activity"/>
    <property type="evidence" value="ECO:0007669"/>
    <property type="project" value="InterPro"/>
</dbReference>
<evidence type="ECO:0000256" key="1">
    <source>
        <dbReference type="SAM" id="Phobius"/>
    </source>
</evidence>
<proteinExistence type="predicted"/>
<dbReference type="GO" id="GO:0005230">
    <property type="term" value="F:extracellular ligand-gated monoatomic ion channel activity"/>
    <property type="evidence" value="ECO:0007669"/>
    <property type="project" value="UniProtKB-ARBA"/>
</dbReference>
<evidence type="ECO:0000313" key="4">
    <source>
        <dbReference type="Proteomes" id="UP000218231"/>
    </source>
</evidence>
<dbReference type="STRING" id="2018661.A0A2A2KUT5"/>
<dbReference type="GO" id="GO:0016020">
    <property type="term" value="C:membrane"/>
    <property type="evidence" value="ECO:0007669"/>
    <property type="project" value="InterPro"/>
</dbReference>
<evidence type="ECO:0000259" key="2">
    <source>
        <dbReference type="Pfam" id="PF02932"/>
    </source>
</evidence>
<dbReference type="InterPro" id="IPR006201">
    <property type="entry name" value="Neur_channel"/>
</dbReference>
<dbReference type="Proteomes" id="UP000218231">
    <property type="component" value="Unassembled WGS sequence"/>
</dbReference>
<dbReference type="Gene3D" id="1.20.58.390">
    <property type="entry name" value="Neurotransmitter-gated ion-channel transmembrane domain"/>
    <property type="match status" value="1"/>
</dbReference>
<dbReference type="PRINTS" id="PR00253">
    <property type="entry name" value="GABAARECEPTR"/>
</dbReference>
<keyword evidence="4" id="KW-1185">Reference proteome</keyword>
<reference evidence="3 4" key="1">
    <citation type="journal article" date="2017" name="Curr. Biol.">
        <title>Genome architecture and evolution of a unichromosomal asexual nematode.</title>
        <authorList>
            <person name="Fradin H."/>
            <person name="Zegar C."/>
            <person name="Gutwein M."/>
            <person name="Lucas J."/>
            <person name="Kovtun M."/>
            <person name="Corcoran D."/>
            <person name="Baugh L.R."/>
            <person name="Kiontke K."/>
            <person name="Gunsalus K."/>
            <person name="Fitch D.H."/>
            <person name="Piano F."/>
        </authorList>
    </citation>
    <scope>NUCLEOTIDE SEQUENCE [LARGE SCALE GENOMIC DNA]</scope>
    <source>
        <strain evidence="3">PF1309</strain>
    </source>
</reference>
<feature type="transmembrane region" description="Helical" evidence="1">
    <location>
        <begin position="113"/>
        <end position="134"/>
    </location>
</feature>
<dbReference type="PANTHER" id="PTHR18945">
    <property type="entry name" value="NEUROTRANSMITTER GATED ION CHANNEL"/>
    <property type="match status" value="1"/>
</dbReference>
<dbReference type="InterPro" id="IPR036719">
    <property type="entry name" value="Neuro-gated_channel_TM_sf"/>
</dbReference>
<dbReference type="InterPro" id="IPR038050">
    <property type="entry name" value="Neuro_actylchol_rec"/>
</dbReference>
<dbReference type="EMBL" id="LIAE01007689">
    <property type="protein sequence ID" value="PAV77543.1"/>
    <property type="molecule type" value="Genomic_DNA"/>
</dbReference>
<dbReference type="InterPro" id="IPR006029">
    <property type="entry name" value="Neurotrans-gated_channel_TM"/>
</dbReference>